<dbReference type="Pfam" id="PF10483">
    <property type="entry name" value="Elong_Iki1"/>
    <property type="match status" value="1"/>
</dbReference>
<evidence type="ECO:0000256" key="9">
    <source>
        <dbReference type="SAM" id="MobiDB-lite"/>
    </source>
</evidence>
<accession>A0A9J6AGS0</accession>
<name>A0A9J6AGS0_SOLCO</name>
<evidence type="ECO:0000256" key="4">
    <source>
        <dbReference type="ARBA" id="ARBA00009567"/>
    </source>
</evidence>
<keyword evidence="11" id="KW-1185">Reference proteome</keyword>
<dbReference type="PANTHER" id="PTHR15641">
    <property type="entry name" value="ELONGATOR COMPLEX PROTEIN 5"/>
    <property type="match status" value="1"/>
</dbReference>
<dbReference type="GO" id="GO:0005829">
    <property type="term" value="C:cytosol"/>
    <property type="evidence" value="ECO:0007669"/>
    <property type="project" value="TreeGrafter"/>
</dbReference>
<dbReference type="GO" id="GO:0005634">
    <property type="term" value="C:nucleus"/>
    <property type="evidence" value="ECO:0007669"/>
    <property type="project" value="UniProtKB-SubCell"/>
</dbReference>
<organism evidence="10 11">
    <name type="scientific">Solanum commersonii</name>
    <name type="common">Commerson's wild potato</name>
    <name type="synonym">Commerson's nightshade</name>
    <dbReference type="NCBI Taxonomy" id="4109"/>
    <lineage>
        <taxon>Eukaryota</taxon>
        <taxon>Viridiplantae</taxon>
        <taxon>Streptophyta</taxon>
        <taxon>Embryophyta</taxon>
        <taxon>Tracheophyta</taxon>
        <taxon>Spermatophyta</taxon>
        <taxon>Magnoliopsida</taxon>
        <taxon>eudicotyledons</taxon>
        <taxon>Gunneridae</taxon>
        <taxon>Pentapetalae</taxon>
        <taxon>asterids</taxon>
        <taxon>lamiids</taxon>
        <taxon>Solanales</taxon>
        <taxon>Solanaceae</taxon>
        <taxon>Solanoideae</taxon>
        <taxon>Solaneae</taxon>
        <taxon>Solanum</taxon>
    </lineage>
</organism>
<proteinExistence type="inferred from homology"/>
<dbReference type="GO" id="GO:0033588">
    <property type="term" value="C:elongator holoenzyme complex"/>
    <property type="evidence" value="ECO:0007669"/>
    <property type="project" value="InterPro"/>
</dbReference>
<keyword evidence="8" id="KW-0539">Nucleus</keyword>
<dbReference type="Proteomes" id="UP000824120">
    <property type="component" value="Chromosome 2"/>
</dbReference>
<evidence type="ECO:0000313" key="11">
    <source>
        <dbReference type="Proteomes" id="UP000824120"/>
    </source>
</evidence>
<evidence type="ECO:0000256" key="7">
    <source>
        <dbReference type="ARBA" id="ARBA00022694"/>
    </source>
</evidence>
<dbReference type="PANTHER" id="PTHR15641:SF1">
    <property type="entry name" value="ELONGATOR COMPLEX PROTEIN 5"/>
    <property type="match status" value="1"/>
</dbReference>
<dbReference type="OrthoDB" id="166907at2759"/>
<keyword evidence="6" id="KW-0963">Cytoplasm</keyword>
<dbReference type="GO" id="GO:0002098">
    <property type="term" value="P:tRNA wobble uridine modification"/>
    <property type="evidence" value="ECO:0007669"/>
    <property type="project" value="InterPro"/>
</dbReference>
<reference evidence="10 11" key="1">
    <citation type="submission" date="2020-09" db="EMBL/GenBank/DDBJ databases">
        <title>De no assembly of potato wild relative species, Solanum commersonii.</title>
        <authorList>
            <person name="Cho K."/>
        </authorList>
    </citation>
    <scope>NUCLEOTIDE SEQUENCE [LARGE SCALE GENOMIC DNA]</scope>
    <source>
        <strain evidence="10">LZ3.2</strain>
        <tissue evidence="10">Leaf</tissue>
    </source>
</reference>
<dbReference type="EMBL" id="JACXVP010000002">
    <property type="protein sequence ID" value="KAG5623617.1"/>
    <property type="molecule type" value="Genomic_DNA"/>
</dbReference>
<comment type="caution">
    <text evidence="10">The sequence shown here is derived from an EMBL/GenBank/DDBJ whole genome shotgun (WGS) entry which is preliminary data.</text>
</comment>
<evidence type="ECO:0000256" key="5">
    <source>
        <dbReference type="ARBA" id="ARBA00020264"/>
    </source>
</evidence>
<comment type="subcellular location">
    <subcellularLocation>
        <location evidence="2">Cytoplasm</location>
    </subcellularLocation>
    <subcellularLocation>
        <location evidence="1">Nucleus</location>
    </subcellularLocation>
</comment>
<dbReference type="AlphaFoldDB" id="A0A9J6AGS0"/>
<protein>
    <recommendedName>
        <fullName evidence="5">Elongator complex protein 5</fullName>
    </recommendedName>
</protein>
<keyword evidence="7" id="KW-0819">tRNA processing</keyword>
<evidence type="ECO:0000256" key="6">
    <source>
        <dbReference type="ARBA" id="ARBA00022490"/>
    </source>
</evidence>
<gene>
    <name evidence="10" type="ORF">H5410_008835</name>
</gene>
<dbReference type="InterPro" id="IPR019519">
    <property type="entry name" value="Elp5"/>
</dbReference>
<evidence type="ECO:0000256" key="2">
    <source>
        <dbReference type="ARBA" id="ARBA00004496"/>
    </source>
</evidence>
<evidence type="ECO:0000256" key="1">
    <source>
        <dbReference type="ARBA" id="ARBA00004123"/>
    </source>
</evidence>
<evidence type="ECO:0000313" key="10">
    <source>
        <dbReference type="EMBL" id="KAG5623617.1"/>
    </source>
</evidence>
<dbReference type="GO" id="GO:0000049">
    <property type="term" value="F:tRNA binding"/>
    <property type="evidence" value="ECO:0007669"/>
    <property type="project" value="TreeGrafter"/>
</dbReference>
<feature type="compositionally biased region" description="Basic and acidic residues" evidence="9">
    <location>
        <begin position="337"/>
        <end position="368"/>
    </location>
</feature>
<sequence>MAETICRALRDGAFEGEHAPALTIKDTIDTPLGSFVFNHILTQLTSNILAGKSQARGVVLVALSRPPSFYTELLKDKGFDVSSSSKWLRVLDCYSDPLGWKNKLMEKGTVRNPYEETSLKTSLCKNLKELDKVLSSIIELGKEIVEEGKGRFAVAIDSVMLVNFSFGSVSEVLRHSSLPSVARILSHLRSHDQVSCIFCLLHVDLHEAKVAATLEYLSTMHADVEPIVQRTNGQRNTSEDLPMVEQSFKRGKFHVRFKRRNGRVRVMREELYVEGSGIKITEVSSEDGITAQSLVPKVQFNLDLSEKERLDRAKVVLPFEHQGTGKLIQIYDGRKSLNESENEEKQASVEKPQTTEDSGRGEIIYFRDSDDEMPDSDEDPDDDLDI</sequence>
<comment type="similarity">
    <text evidence="4">Belongs to the ELP5 family.</text>
</comment>
<dbReference type="CDD" id="cd19496">
    <property type="entry name" value="Elp5"/>
    <property type="match status" value="1"/>
</dbReference>
<feature type="region of interest" description="Disordered" evidence="9">
    <location>
        <begin position="337"/>
        <end position="386"/>
    </location>
</feature>
<evidence type="ECO:0000256" key="3">
    <source>
        <dbReference type="ARBA" id="ARBA00005043"/>
    </source>
</evidence>
<evidence type="ECO:0000256" key="8">
    <source>
        <dbReference type="ARBA" id="ARBA00023242"/>
    </source>
</evidence>
<comment type="pathway">
    <text evidence="3">tRNA modification; 5-methoxycarbonylmethyl-2-thiouridine-tRNA biosynthesis.</text>
</comment>
<feature type="compositionally biased region" description="Acidic residues" evidence="9">
    <location>
        <begin position="369"/>
        <end position="386"/>
    </location>
</feature>